<dbReference type="InterPro" id="IPR046335">
    <property type="entry name" value="LacI/GalR-like_sensor"/>
</dbReference>
<dbReference type="EMBL" id="JADOUA010000001">
    <property type="protein sequence ID" value="MBG6089294.1"/>
    <property type="molecule type" value="Genomic_DNA"/>
</dbReference>
<dbReference type="PANTHER" id="PTHR30146:SF148">
    <property type="entry name" value="HTH-TYPE TRANSCRIPTIONAL REPRESSOR PURR-RELATED"/>
    <property type="match status" value="1"/>
</dbReference>
<feature type="compositionally biased region" description="Low complexity" evidence="5">
    <location>
        <begin position="354"/>
        <end position="364"/>
    </location>
</feature>
<evidence type="ECO:0000313" key="7">
    <source>
        <dbReference type="EMBL" id="MBG6089294.1"/>
    </source>
</evidence>
<feature type="region of interest" description="Disordered" evidence="5">
    <location>
        <begin position="349"/>
        <end position="399"/>
    </location>
</feature>
<sequence>MTPRRRATLRDIAAALDLSVNTVSRALAGKDAVSEETRERVRREADRLGYVPNTMARSLVLQNAMTIGLVITNPSNPFYARLISAIEERGRVHGYSLMLMVTEDSVDNERRVAEELMRWGVDGVLAVPVQHGAEHWERLRKSGTPVVLVNRDLPGMEADLVGVDYYDSARRATELLLAGGARELYLVEEDLDISPVAERVRGFRAVLDEHGIAVRDDQIIKVPTRRRESSSQPWDPVDSYAIGRRLAGHAGPGSAVLAGNDYFALGVYRAFTEHGLRIPEDVAVVGHGDHPFAAYLAPPLTTVRLPAARVGATAVDRLLERMAAAAPGEGLGGGAQTTLLPAELIVRASATGRPARSPASSDPASPDPASPHLASPDPASPDPASPDPASPDPAPPESS</sequence>
<dbReference type="Gene3D" id="1.10.260.40">
    <property type="entry name" value="lambda repressor-like DNA-binding domains"/>
    <property type="match status" value="1"/>
</dbReference>
<evidence type="ECO:0000259" key="6">
    <source>
        <dbReference type="PROSITE" id="PS50932"/>
    </source>
</evidence>
<dbReference type="PANTHER" id="PTHR30146">
    <property type="entry name" value="LACI-RELATED TRANSCRIPTIONAL REPRESSOR"/>
    <property type="match status" value="1"/>
</dbReference>
<evidence type="ECO:0000256" key="5">
    <source>
        <dbReference type="SAM" id="MobiDB-lite"/>
    </source>
</evidence>
<dbReference type="CDD" id="cd01392">
    <property type="entry name" value="HTH_LacI"/>
    <property type="match status" value="1"/>
</dbReference>
<keyword evidence="4" id="KW-0804">Transcription</keyword>
<dbReference type="GO" id="GO:0003700">
    <property type="term" value="F:DNA-binding transcription factor activity"/>
    <property type="evidence" value="ECO:0007669"/>
    <property type="project" value="TreeGrafter"/>
</dbReference>
<evidence type="ECO:0000313" key="8">
    <source>
        <dbReference type="Proteomes" id="UP000614047"/>
    </source>
</evidence>
<accession>A0A931DDY0</accession>
<dbReference type="CDD" id="cd06267">
    <property type="entry name" value="PBP1_LacI_sugar_binding-like"/>
    <property type="match status" value="1"/>
</dbReference>
<evidence type="ECO:0000256" key="1">
    <source>
        <dbReference type="ARBA" id="ARBA00022491"/>
    </source>
</evidence>
<dbReference type="Gene3D" id="3.40.50.2300">
    <property type="match status" value="2"/>
</dbReference>
<dbReference type="InterPro" id="IPR010982">
    <property type="entry name" value="Lambda_DNA-bd_dom_sf"/>
</dbReference>
<feature type="domain" description="HTH lacI-type" evidence="6">
    <location>
        <begin position="7"/>
        <end position="61"/>
    </location>
</feature>
<evidence type="ECO:0000256" key="3">
    <source>
        <dbReference type="ARBA" id="ARBA00023125"/>
    </source>
</evidence>
<dbReference type="PROSITE" id="PS50932">
    <property type="entry name" value="HTH_LACI_2"/>
    <property type="match status" value="1"/>
</dbReference>
<dbReference type="Pfam" id="PF00356">
    <property type="entry name" value="LacI"/>
    <property type="match status" value="1"/>
</dbReference>
<gene>
    <name evidence="7" type="ORF">IW256_003407</name>
</gene>
<dbReference type="Pfam" id="PF13377">
    <property type="entry name" value="Peripla_BP_3"/>
    <property type="match status" value="1"/>
</dbReference>
<dbReference type="InterPro" id="IPR000843">
    <property type="entry name" value="HTH_LacI"/>
</dbReference>
<protein>
    <submittedName>
        <fullName evidence="7">LacI family transcriptional regulator</fullName>
    </submittedName>
</protein>
<proteinExistence type="predicted"/>
<dbReference type="InterPro" id="IPR028082">
    <property type="entry name" value="Peripla_BP_I"/>
</dbReference>
<feature type="compositionally biased region" description="Pro residues" evidence="5">
    <location>
        <begin position="378"/>
        <end position="399"/>
    </location>
</feature>
<dbReference type="RefSeq" id="WP_197011920.1">
    <property type="nucleotide sequence ID" value="NZ_BAABES010000004.1"/>
</dbReference>
<comment type="caution">
    <text evidence="7">The sequence shown here is derived from an EMBL/GenBank/DDBJ whole genome shotgun (WGS) entry which is preliminary data.</text>
</comment>
<keyword evidence="3" id="KW-0238">DNA-binding</keyword>
<dbReference type="GO" id="GO:0000976">
    <property type="term" value="F:transcription cis-regulatory region binding"/>
    <property type="evidence" value="ECO:0007669"/>
    <property type="project" value="TreeGrafter"/>
</dbReference>
<keyword evidence="2" id="KW-0805">Transcription regulation</keyword>
<dbReference type="AlphaFoldDB" id="A0A931DDY0"/>
<keyword evidence="1" id="KW-0678">Repressor</keyword>
<evidence type="ECO:0000256" key="2">
    <source>
        <dbReference type="ARBA" id="ARBA00023015"/>
    </source>
</evidence>
<name>A0A931DDY0_9ACTN</name>
<dbReference type="Proteomes" id="UP000614047">
    <property type="component" value="Unassembled WGS sequence"/>
</dbReference>
<dbReference type="SMART" id="SM00354">
    <property type="entry name" value="HTH_LACI"/>
    <property type="match status" value="1"/>
</dbReference>
<evidence type="ECO:0000256" key="4">
    <source>
        <dbReference type="ARBA" id="ARBA00023163"/>
    </source>
</evidence>
<reference evidence="7" key="1">
    <citation type="submission" date="2020-11" db="EMBL/GenBank/DDBJ databases">
        <title>Sequencing the genomes of 1000 actinobacteria strains.</title>
        <authorList>
            <person name="Klenk H.-P."/>
        </authorList>
    </citation>
    <scope>NUCLEOTIDE SEQUENCE</scope>
    <source>
        <strain evidence="7">DSM 43175</strain>
    </source>
</reference>
<dbReference type="SUPFAM" id="SSF53822">
    <property type="entry name" value="Periplasmic binding protein-like I"/>
    <property type="match status" value="1"/>
</dbReference>
<dbReference type="SUPFAM" id="SSF47413">
    <property type="entry name" value="lambda repressor-like DNA-binding domains"/>
    <property type="match status" value="1"/>
</dbReference>
<organism evidence="7 8">
    <name type="scientific">Actinomadura viridis</name>
    <dbReference type="NCBI Taxonomy" id="58110"/>
    <lineage>
        <taxon>Bacteria</taxon>
        <taxon>Bacillati</taxon>
        <taxon>Actinomycetota</taxon>
        <taxon>Actinomycetes</taxon>
        <taxon>Streptosporangiales</taxon>
        <taxon>Thermomonosporaceae</taxon>
        <taxon>Actinomadura</taxon>
    </lineage>
</organism>
<keyword evidence="8" id="KW-1185">Reference proteome</keyword>